<accession>A0A1V6M1N0</accession>
<dbReference type="RefSeq" id="WP_070066518.1">
    <property type="nucleotide sequence ID" value="NZ_MJUW02000043.1"/>
</dbReference>
<sequence length="298" mass="34522">MTSRMSAAYNNFIKYFRKTQDHRLLFSINPGRSGSQYLAELLGTAEEVTSFHEAEPPMNGSFLHMINELPYDRTAKKRRIKCNAIKKILNGLPAGQIYCETNHMFIKTFYDVVIKEFKNIGVIILRRELSHVLKSFVELGYFSSKNTAWPDWMSSPNAQTRAINCIDKDENLDQYDLCIAYLLDIEARARRFQREYPRVNTYEVCLESLCHYPDVVTFFEKLKITPTGQTQEMTGRVLNSRKEAKMRYDNFSEIEYCEERIKAYIKKSMLLGIDVPEDIVSGYVVTPEKQKGGSYGIS</sequence>
<gene>
    <name evidence="1" type="ORF">BIY37_03870</name>
</gene>
<organism evidence="1 2">
    <name type="scientific">Candidatus Brocadia sapporoensis</name>
    <dbReference type="NCBI Taxonomy" id="392547"/>
    <lineage>
        <taxon>Bacteria</taxon>
        <taxon>Pseudomonadati</taxon>
        <taxon>Planctomycetota</taxon>
        <taxon>Candidatus Brocadiia</taxon>
        <taxon>Candidatus Brocadiales</taxon>
        <taxon>Candidatus Brocadiaceae</taxon>
        <taxon>Candidatus Brocadia</taxon>
    </lineage>
</organism>
<dbReference type="AlphaFoldDB" id="A0A1V6M1N0"/>
<dbReference type="Gene3D" id="3.40.50.300">
    <property type="entry name" value="P-loop containing nucleotide triphosphate hydrolases"/>
    <property type="match status" value="1"/>
</dbReference>
<dbReference type="SUPFAM" id="SSF52540">
    <property type="entry name" value="P-loop containing nucleoside triphosphate hydrolases"/>
    <property type="match status" value="1"/>
</dbReference>
<dbReference type="Proteomes" id="UP000242219">
    <property type="component" value="Unassembled WGS sequence"/>
</dbReference>
<name>A0A1V6M1N0_9BACT</name>
<evidence type="ECO:0000313" key="1">
    <source>
        <dbReference type="EMBL" id="OQD46319.1"/>
    </source>
</evidence>
<protein>
    <recommendedName>
        <fullName evidence="3">Sulfotransferase domain-containing protein</fullName>
    </recommendedName>
</protein>
<keyword evidence="2" id="KW-1185">Reference proteome</keyword>
<comment type="caution">
    <text evidence="1">The sequence shown here is derived from an EMBL/GenBank/DDBJ whole genome shotgun (WGS) entry which is preliminary data.</text>
</comment>
<proteinExistence type="predicted"/>
<evidence type="ECO:0008006" key="3">
    <source>
        <dbReference type="Google" id="ProtNLM"/>
    </source>
</evidence>
<reference evidence="1 2" key="1">
    <citation type="journal article" date="2016" name="Genome Announc.">
        <title>Draft Genome Sequence of the Anaerobic Ammonium-Oxidizing Bacterium 'Candidatus Brocadia sp. 40'.</title>
        <authorList>
            <person name="Ali M."/>
            <person name="Haroon M.F."/>
            <person name="Narita Y."/>
            <person name="Zhang L."/>
            <person name="Rangel Shaw D."/>
            <person name="Okabe S."/>
            <person name="Saikaly P.E."/>
        </authorList>
    </citation>
    <scope>NUCLEOTIDE SEQUENCE [LARGE SCALE GENOMIC DNA]</scope>
    <source>
        <strain evidence="1 2">40</strain>
    </source>
</reference>
<dbReference type="InterPro" id="IPR027417">
    <property type="entry name" value="P-loop_NTPase"/>
</dbReference>
<evidence type="ECO:0000313" key="2">
    <source>
        <dbReference type="Proteomes" id="UP000242219"/>
    </source>
</evidence>
<dbReference type="EMBL" id="MJUW02000043">
    <property type="protein sequence ID" value="OQD46319.1"/>
    <property type="molecule type" value="Genomic_DNA"/>
</dbReference>